<dbReference type="Proteomes" id="UP001176883">
    <property type="component" value="Unassembled WGS sequence"/>
</dbReference>
<dbReference type="PANTHER" id="PTHR30349">
    <property type="entry name" value="PHAGE INTEGRASE-RELATED"/>
    <property type="match status" value="1"/>
</dbReference>
<dbReference type="PANTHER" id="PTHR30349:SF64">
    <property type="entry name" value="PROPHAGE INTEGRASE INTD-RELATED"/>
    <property type="match status" value="1"/>
</dbReference>
<dbReference type="InterPro" id="IPR002104">
    <property type="entry name" value="Integrase_catalytic"/>
</dbReference>
<dbReference type="RefSeq" id="WP_303279628.1">
    <property type="nucleotide sequence ID" value="NZ_JAUOEK010000178.1"/>
</dbReference>
<evidence type="ECO:0000313" key="3">
    <source>
        <dbReference type="EMBL" id="MDO5971912.1"/>
    </source>
</evidence>
<accession>A0ABT8WFH2</accession>
<dbReference type="CDD" id="cd01185">
    <property type="entry name" value="INTN1_C_like"/>
    <property type="match status" value="1"/>
</dbReference>
<dbReference type="PROSITE" id="PS51898">
    <property type="entry name" value="TYR_RECOMBINASE"/>
    <property type="match status" value="1"/>
</dbReference>
<feature type="domain" description="Tyr recombinase" evidence="2">
    <location>
        <begin position="17"/>
        <end position="182"/>
    </location>
</feature>
<organism evidence="3 4">
    <name type="scientific">Flavivirga aquimarina</name>
    <dbReference type="NCBI Taxonomy" id="2027862"/>
    <lineage>
        <taxon>Bacteria</taxon>
        <taxon>Pseudomonadati</taxon>
        <taxon>Bacteroidota</taxon>
        <taxon>Flavobacteriia</taxon>
        <taxon>Flavobacteriales</taxon>
        <taxon>Flavobacteriaceae</taxon>
        <taxon>Flavivirga</taxon>
    </lineage>
</organism>
<gene>
    <name evidence="3" type="ORF">Q4Q35_19085</name>
</gene>
<dbReference type="Gene3D" id="1.10.443.10">
    <property type="entry name" value="Intergrase catalytic core"/>
    <property type="match status" value="1"/>
</dbReference>
<keyword evidence="4" id="KW-1185">Reference proteome</keyword>
<evidence type="ECO:0000256" key="1">
    <source>
        <dbReference type="ARBA" id="ARBA00023172"/>
    </source>
</evidence>
<name>A0ABT8WFH2_9FLAO</name>
<evidence type="ECO:0000313" key="4">
    <source>
        <dbReference type="Proteomes" id="UP001176883"/>
    </source>
</evidence>
<dbReference type="InterPro" id="IPR050090">
    <property type="entry name" value="Tyrosine_recombinase_XerCD"/>
</dbReference>
<comment type="caution">
    <text evidence="3">The sequence shown here is derived from an EMBL/GenBank/DDBJ whole genome shotgun (WGS) entry which is preliminary data.</text>
</comment>
<reference evidence="3" key="1">
    <citation type="submission" date="2023-07" db="EMBL/GenBank/DDBJ databases">
        <title>Two novel species in the genus Flavivirga.</title>
        <authorList>
            <person name="Kwon K."/>
        </authorList>
    </citation>
    <scope>NUCLEOTIDE SEQUENCE</scope>
    <source>
        <strain evidence="3">KCTC 52353</strain>
    </source>
</reference>
<protein>
    <submittedName>
        <fullName evidence="3">Site-specific integrase</fullName>
    </submittedName>
</protein>
<dbReference type="InterPro" id="IPR011010">
    <property type="entry name" value="DNA_brk_join_enz"/>
</dbReference>
<keyword evidence="1" id="KW-0233">DNA recombination</keyword>
<dbReference type="InterPro" id="IPR013762">
    <property type="entry name" value="Integrase-like_cat_sf"/>
</dbReference>
<dbReference type="EMBL" id="JAUOEK010000178">
    <property type="protein sequence ID" value="MDO5971912.1"/>
    <property type="molecule type" value="Genomic_DNA"/>
</dbReference>
<dbReference type="Pfam" id="PF00589">
    <property type="entry name" value="Phage_integrase"/>
    <property type="match status" value="1"/>
</dbReference>
<dbReference type="SUPFAM" id="SSF56349">
    <property type="entry name" value="DNA breaking-rejoining enzymes"/>
    <property type="match status" value="1"/>
</dbReference>
<proteinExistence type="predicted"/>
<evidence type="ECO:0000259" key="2">
    <source>
        <dbReference type="PROSITE" id="PS51898"/>
    </source>
</evidence>
<sequence>MGDKGPFENYKLRFEKVKTEYLSHEELKLISKTYFGKEGVEKSRDVFLFACYTGLSYIDVKALKVDNMVKGVDGNDWLCLDRTKTSENLRIPLLPKAKEIINKYKSGIGLGIGRELLPVESNQKININLKIMSKACGVKKRVTFHVARHTFATTVTLSNGVPIETVSKLLGHTRLKTTQIYA</sequence>